<dbReference type="EMBL" id="MK804893">
    <property type="protein sequence ID" value="QDB73939.1"/>
    <property type="molecule type" value="Genomic_DNA"/>
</dbReference>
<evidence type="ECO:0008006" key="3">
    <source>
        <dbReference type="Google" id="ProtNLM"/>
    </source>
</evidence>
<gene>
    <name evidence="1" type="ORF">2L372D_025</name>
</gene>
<sequence length="64" mass="7661">MKQDKAFYQNLPKVNGFKWSYFDNGLHSFTKKTDKGYLECKMTEQDIQDPDQFEFMLSRGLSRK</sequence>
<name>A0A4Y5TY47_9CAUD</name>
<protein>
    <recommendedName>
        <fullName evidence="3">VHS1027 protein</fullName>
    </recommendedName>
</protein>
<dbReference type="Proteomes" id="UP000316128">
    <property type="component" value="Segment"/>
</dbReference>
<accession>A0A4Y5TY47</accession>
<proteinExistence type="predicted"/>
<evidence type="ECO:0000313" key="1">
    <source>
        <dbReference type="EMBL" id="QDB73939.1"/>
    </source>
</evidence>
<organism evidence="1 2">
    <name type="scientific">Aeromonas phage 2L372D</name>
    <dbReference type="NCBI Taxonomy" id="2588097"/>
    <lineage>
        <taxon>Viruses</taxon>
        <taxon>Duplodnaviria</taxon>
        <taxon>Heunggongvirae</taxon>
        <taxon>Uroviricota</taxon>
        <taxon>Caudoviricetes</taxon>
        <taxon>Plateaulakevirus</taxon>
        <taxon>Plateaulakevirus pv2L372D</taxon>
    </lineage>
</organism>
<evidence type="ECO:0000313" key="2">
    <source>
        <dbReference type="Proteomes" id="UP000316128"/>
    </source>
</evidence>
<reference evidence="1 2" key="1">
    <citation type="submission" date="2019-04" db="EMBL/GenBank/DDBJ databases">
        <title>Nine Novel Phages from a Plateau Lake in Southwest China Provide Insights into Aeromonas Phage Diversity.</title>
        <authorList>
            <person name="Xiao W."/>
            <person name="Bai M."/>
            <person name="Wang Y."/>
            <person name="Cui X."/>
        </authorList>
    </citation>
    <scope>NUCLEOTIDE SEQUENCE [LARGE SCALE GENOMIC DNA]</scope>
</reference>
<keyword evidence="2" id="KW-1185">Reference proteome</keyword>